<reference evidence="3" key="1">
    <citation type="submission" date="2023-06" db="EMBL/GenBank/DDBJ databases">
        <title>Gordonia sp. nov. and Pseudochrobactrum sp. nov., two species isolated from the burying beetle Nicrophorus vespilloides.</title>
        <authorList>
            <person name="Poehlein A."/>
            <person name="Guzman J."/>
            <person name="Daniel R."/>
            <person name="Vilcinskas A."/>
        </authorList>
    </citation>
    <scope>NUCLEOTIDE SEQUENCE</scope>
    <source>
        <strain evidence="3">MP11Mi</strain>
    </source>
</reference>
<evidence type="ECO:0000259" key="2">
    <source>
        <dbReference type="Pfam" id="PF08327"/>
    </source>
</evidence>
<dbReference type="RefSeq" id="WP_420040855.1">
    <property type="nucleotide sequence ID" value="NZ_CP128986.1"/>
</dbReference>
<dbReference type="SUPFAM" id="SSF55961">
    <property type="entry name" value="Bet v1-like"/>
    <property type="match status" value="1"/>
</dbReference>
<gene>
    <name evidence="3" type="ORF">MP11Mi_06220</name>
</gene>
<evidence type="ECO:0000256" key="1">
    <source>
        <dbReference type="ARBA" id="ARBA00006817"/>
    </source>
</evidence>
<dbReference type="Gene3D" id="3.30.530.20">
    <property type="match status" value="1"/>
</dbReference>
<sequence>MNTTTHTQASIDADPNLPLIRITRDFAATPAQLLKAHVDPELFARWVGPDGMDTRIVAWDARSGGEWRYVAGRDGQEYGFRGCFHTVGEDVIVQTFTFEGMPDDVSLETLRFEDLGDGRTRLHAQSLVDSFAGRDAWLASGMEVGVDQGYAKLDALLAEDEV</sequence>
<evidence type="ECO:0000313" key="3">
    <source>
        <dbReference type="EMBL" id="WOC11549.1"/>
    </source>
</evidence>
<dbReference type="InterPro" id="IPR013538">
    <property type="entry name" value="ASHA1/2-like_C"/>
</dbReference>
<organism evidence="3">
    <name type="scientific">Gordonia sp. MP11Mi</name>
    <dbReference type="NCBI Taxonomy" id="3022769"/>
    <lineage>
        <taxon>Bacteria</taxon>
        <taxon>Bacillati</taxon>
        <taxon>Actinomycetota</taxon>
        <taxon>Actinomycetes</taxon>
        <taxon>Mycobacteriales</taxon>
        <taxon>Gordoniaceae</taxon>
        <taxon>Gordonia</taxon>
    </lineage>
</organism>
<proteinExistence type="inferred from homology"/>
<dbReference type="Pfam" id="PF08327">
    <property type="entry name" value="AHSA1"/>
    <property type="match status" value="1"/>
</dbReference>
<name>A0AA97CSK1_9ACTN</name>
<dbReference type="AlphaFoldDB" id="A0AA97CSK1"/>
<feature type="domain" description="Activator of Hsp90 ATPase homologue 1/2-like C-terminal" evidence="2">
    <location>
        <begin position="28"/>
        <end position="157"/>
    </location>
</feature>
<dbReference type="InterPro" id="IPR023393">
    <property type="entry name" value="START-like_dom_sf"/>
</dbReference>
<comment type="similarity">
    <text evidence="1">Belongs to the AHA1 family.</text>
</comment>
<accession>A0AA97CSK1</accession>
<protein>
    <recommendedName>
        <fullName evidence="2">Activator of Hsp90 ATPase homologue 1/2-like C-terminal domain-containing protein</fullName>
    </recommendedName>
</protein>
<dbReference type="EMBL" id="CP128986">
    <property type="protein sequence ID" value="WOC11549.1"/>
    <property type="molecule type" value="Genomic_DNA"/>
</dbReference>